<feature type="binding site" evidence="10">
    <location>
        <position position="249"/>
    </location>
    <ligand>
        <name>Zn(2+)</name>
        <dbReference type="ChEBI" id="CHEBI:29105"/>
        <note>catalytic</note>
    </ligand>
</feature>
<keyword evidence="14" id="KW-1185">Reference proteome</keyword>
<dbReference type="InterPro" id="IPR004813">
    <property type="entry name" value="OPT"/>
</dbReference>
<comment type="similarity">
    <text evidence="2">Belongs to the oligopeptide OPT transporter family.</text>
</comment>
<evidence type="ECO:0000256" key="8">
    <source>
        <dbReference type="ARBA" id="ARBA00023136"/>
    </source>
</evidence>
<comment type="cofactor">
    <cofactor evidence="10">
        <name>Zn(2+)</name>
        <dbReference type="ChEBI" id="CHEBI:29105"/>
    </cofactor>
</comment>
<dbReference type="InterPro" id="IPR045035">
    <property type="entry name" value="YSL-like"/>
</dbReference>
<dbReference type="NCBIfam" id="TIGR00728">
    <property type="entry name" value="OPT_sfam"/>
    <property type="match status" value="1"/>
</dbReference>
<dbReference type="GO" id="GO:0016811">
    <property type="term" value="F:hydrolase activity, acting on carbon-nitrogen (but not peptide) bonds, in linear amides"/>
    <property type="evidence" value="ECO:0007669"/>
    <property type="project" value="InterPro"/>
</dbReference>
<feature type="transmembrane region" description="Helical" evidence="12">
    <location>
        <begin position="354"/>
        <end position="373"/>
    </location>
</feature>
<dbReference type="PANTHER" id="PTHR31645">
    <property type="entry name" value="OLIGOPEPTIDE TRANSPORTER YGL114W-RELATED"/>
    <property type="match status" value="1"/>
</dbReference>
<feature type="transmembrane region" description="Helical" evidence="12">
    <location>
        <begin position="246"/>
        <end position="266"/>
    </location>
</feature>
<accession>A0A9P8HPL7</accession>
<feature type="compositionally biased region" description="Acidic residues" evidence="11">
    <location>
        <begin position="693"/>
        <end position="708"/>
    </location>
</feature>
<keyword evidence="4" id="KW-0813">Transport</keyword>
<feature type="transmembrane region" description="Helical" evidence="12">
    <location>
        <begin position="976"/>
        <end position="996"/>
    </location>
</feature>
<feature type="region of interest" description="Disordered" evidence="11">
    <location>
        <begin position="688"/>
        <end position="723"/>
    </location>
</feature>
<feature type="transmembrane region" description="Helical" evidence="12">
    <location>
        <begin position="907"/>
        <end position="925"/>
    </location>
</feature>
<feature type="transmembrane region" description="Helical" evidence="12">
    <location>
        <begin position="194"/>
        <end position="217"/>
    </location>
</feature>
<evidence type="ECO:0000256" key="11">
    <source>
        <dbReference type="SAM" id="MobiDB-lite"/>
    </source>
</evidence>
<keyword evidence="9" id="KW-0106">Calcium</keyword>
<feature type="transmembrane region" description="Helical" evidence="12">
    <location>
        <begin position="394"/>
        <end position="416"/>
    </location>
</feature>
<organism evidence="13 14">
    <name type="scientific">Trichoderma semiorbis</name>
    <dbReference type="NCBI Taxonomy" id="1491008"/>
    <lineage>
        <taxon>Eukaryota</taxon>
        <taxon>Fungi</taxon>
        <taxon>Dikarya</taxon>
        <taxon>Ascomycota</taxon>
        <taxon>Pezizomycotina</taxon>
        <taxon>Sordariomycetes</taxon>
        <taxon>Hypocreomycetidae</taxon>
        <taxon>Hypocreales</taxon>
        <taxon>Hypocreaceae</taxon>
        <taxon>Trichoderma</taxon>
    </lineage>
</organism>
<feature type="transmembrane region" description="Helical" evidence="12">
    <location>
        <begin position="593"/>
        <end position="610"/>
    </location>
</feature>
<feature type="transmembrane region" description="Helical" evidence="12">
    <location>
        <begin position="428"/>
        <end position="449"/>
    </location>
</feature>
<feature type="binding site" evidence="10">
    <location>
        <position position="94"/>
    </location>
    <ligand>
        <name>Zn(2+)</name>
        <dbReference type="ChEBI" id="CHEBI:29105"/>
        <note>catalytic</note>
    </ligand>
</feature>
<keyword evidence="6" id="KW-0378">Hydrolase</keyword>
<feature type="transmembrane region" description="Helical" evidence="12">
    <location>
        <begin position="131"/>
        <end position="150"/>
    </location>
</feature>
<feature type="transmembrane region" description="Helical" evidence="12">
    <location>
        <begin position="732"/>
        <end position="752"/>
    </location>
</feature>
<keyword evidence="10" id="KW-0862">Zinc</keyword>
<feature type="transmembrane region" description="Helical" evidence="12">
    <location>
        <begin position="630"/>
        <end position="652"/>
    </location>
</feature>
<feature type="binding site" evidence="9">
    <location>
        <position position="46"/>
    </location>
    <ligand>
        <name>Ca(2+)</name>
        <dbReference type="ChEBI" id="CHEBI:29108"/>
    </ligand>
</feature>
<feature type="binding site" evidence="9">
    <location>
        <position position="35"/>
    </location>
    <ligand>
        <name>Ca(2+)</name>
        <dbReference type="ChEBI" id="CHEBI:29108"/>
    </ligand>
</feature>
<name>A0A9P8HPL7_9HYPO</name>
<evidence type="ECO:0000256" key="2">
    <source>
        <dbReference type="ARBA" id="ARBA00008807"/>
    </source>
</evidence>
<evidence type="ECO:0000256" key="12">
    <source>
        <dbReference type="SAM" id="Phobius"/>
    </source>
</evidence>
<evidence type="ECO:0000256" key="5">
    <source>
        <dbReference type="ARBA" id="ARBA00022692"/>
    </source>
</evidence>
<feature type="transmembrane region" description="Helical" evidence="12">
    <location>
        <begin position="937"/>
        <end position="964"/>
    </location>
</feature>
<evidence type="ECO:0000256" key="10">
    <source>
        <dbReference type="PIRSR" id="PIRSR608901-2"/>
    </source>
</evidence>
<evidence type="ECO:0000256" key="1">
    <source>
        <dbReference type="ARBA" id="ARBA00004141"/>
    </source>
</evidence>
<gene>
    <name evidence="13" type="ORF">TsFJ059_002589</name>
</gene>
<dbReference type="AlphaFoldDB" id="A0A9P8HPL7"/>
<feature type="transmembrane region" description="Helical" evidence="12">
    <location>
        <begin position="156"/>
        <end position="174"/>
    </location>
</feature>
<sequence>MALSAFRTAIWIPYPTANPGNGFWGEQTSTLNFCEEDYALSSYCAEFCNTVTNALFLWLGIRGIINCIQQKHPSIFLISYIGYMVVGLGSILFHTTLKYPMQLVDELSMIYTTCLMMHASFSYSRSRTFSALLGISLLSLAGSITVYYHVTKDPVFHQTAYAALTATIVFRSMWVMESQLRPVLTARDPEKASYVLNTMWTMVATGLSIFLGGFLIWNLDNVFCSQVRQWRHAIGLPWAVLLEGHAWWHLMTGLGAYYYIIWGIWLRQCLDGQDTKYILVWPRLLTSIPYLKRIDDDQYQDKKTPNAYSANGPLTMASPSPQGRSFTVRGVAAGLAVGTIICAANMYFGLQTGWVSIMSMPSSLMGFAVFKLLKPHLRFPFSPVENVLVQSVAGGMAIMPLGCGFVGVIPAMNYLLEPNEQGPLSLSTWQLIIWSLGLCYFGVVFAVPLRHQVIIRERLRFPSGFSTAVLIRVLHSRGQKSSPQELDAATKGGFASLAAKDDEPALVEDVGASVEEEEREPEVSKDLDWAYNMRLLLLSFLVSGIFTICNYFLPILRDLPVFGTVAASTWLWTLNPSLAYVGQGIIMGTETTLHMTLGAIIGWGVLSPLAKMKGWAPGPVDDWENGSKGWIVWVSLAIMLVDAVVSLAYIALRPVFTTHALPTLAILQRRFRQSRIASLFRTSHQYSPIPDEAREEEEQEDDDDDDDQASPAQAEDRGLDDAPTDQQIHSKVVFWGLLASILICVLSTQIVFGHLVPLYAIVIAVLMALVLSIMGVRALGETDLNPVSGISKLAQLFFALIIPQSNKSSVLINLVAGAISEAGALQAGDLMQDLKTGHLLGAAPKAQFWGQLIGATFGAVFSAFAYRIYTAVYEIPGKLFQVPTAYVWIFTARLVTGQGLPYMAKEWATGAGVLFAVTTLARTLSVGRPWRSWIPGGIAVAVGMYNVPSFTLARAIGGIVSWYWLSVRKQSTTPLIIIASGFILGEGFLSIVNLWLQALKVPHY</sequence>
<dbReference type="GO" id="GO:0046872">
    <property type="term" value="F:metal ion binding"/>
    <property type="evidence" value="ECO:0007669"/>
    <property type="project" value="UniProtKB-KW"/>
</dbReference>
<dbReference type="PANTHER" id="PTHR31645:SF0">
    <property type="entry name" value="OLIGOPEPTIDE TRANSPORTER YGL114W-RELATED"/>
    <property type="match status" value="1"/>
</dbReference>
<feature type="transmembrane region" description="Helical" evidence="12">
    <location>
        <begin position="758"/>
        <end position="779"/>
    </location>
</feature>
<evidence type="ECO:0000256" key="4">
    <source>
        <dbReference type="ARBA" id="ARBA00022448"/>
    </source>
</evidence>
<dbReference type="Pfam" id="PF03169">
    <property type="entry name" value="OPT"/>
    <property type="match status" value="1"/>
</dbReference>
<feature type="transmembrane region" description="Helical" evidence="12">
    <location>
        <begin position="75"/>
        <end position="95"/>
    </location>
</feature>
<keyword evidence="5 12" id="KW-0812">Transmembrane</keyword>
<evidence type="ECO:0000256" key="6">
    <source>
        <dbReference type="ARBA" id="ARBA00022801"/>
    </source>
</evidence>
<evidence type="ECO:0000313" key="13">
    <source>
        <dbReference type="EMBL" id="KAH0527610.1"/>
    </source>
</evidence>
<keyword evidence="7 12" id="KW-1133">Transmembrane helix</keyword>
<feature type="transmembrane region" description="Helical" evidence="12">
    <location>
        <begin position="535"/>
        <end position="553"/>
    </location>
</feature>
<keyword evidence="9" id="KW-0479">Metal-binding</keyword>
<comment type="caution">
    <text evidence="13">The sequence shown here is derived from an EMBL/GenBank/DDBJ whole genome shotgun (WGS) entry which is preliminary data.</text>
</comment>
<evidence type="ECO:0000313" key="14">
    <source>
        <dbReference type="Proteomes" id="UP000826573"/>
    </source>
</evidence>
<dbReference type="EMBL" id="JAIMJC010000003">
    <property type="protein sequence ID" value="KAH0527610.1"/>
    <property type="molecule type" value="Genomic_DNA"/>
</dbReference>
<dbReference type="GO" id="GO:0000329">
    <property type="term" value="C:fungal-type vacuole membrane"/>
    <property type="evidence" value="ECO:0007669"/>
    <property type="project" value="TreeGrafter"/>
</dbReference>
<feature type="transmembrane region" description="Helical" evidence="12">
    <location>
        <begin position="559"/>
        <end position="581"/>
    </location>
</feature>
<evidence type="ECO:0000256" key="7">
    <source>
        <dbReference type="ARBA" id="ARBA00022989"/>
    </source>
</evidence>
<evidence type="ECO:0000256" key="3">
    <source>
        <dbReference type="ARBA" id="ARBA00009780"/>
    </source>
</evidence>
<protein>
    <submittedName>
        <fullName evidence="13">Uncharacterized protein</fullName>
    </submittedName>
</protein>
<dbReference type="Proteomes" id="UP000826573">
    <property type="component" value="Unassembled WGS sequence"/>
</dbReference>
<feature type="transmembrane region" description="Helical" evidence="12">
    <location>
        <begin position="848"/>
        <end position="866"/>
    </location>
</feature>
<comment type="similarity">
    <text evidence="3">Belongs to the alkaline ceramidase family.</text>
</comment>
<dbReference type="GO" id="GO:0035673">
    <property type="term" value="F:oligopeptide transmembrane transporter activity"/>
    <property type="evidence" value="ECO:0007669"/>
    <property type="project" value="InterPro"/>
</dbReference>
<feature type="transmembrane region" description="Helical" evidence="12">
    <location>
        <begin position="107"/>
        <end position="124"/>
    </location>
</feature>
<feature type="transmembrane region" description="Helical" evidence="12">
    <location>
        <begin position="326"/>
        <end position="348"/>
    </location>
</feature>
<dbReference type="InterPro" id="IPR008901">
    <property type="entry name" value="ACER"/>
</dbReference>
<dbReference type="Pfam" id="PF05875">
    <property type="entry name" value="Ceramidase"/>
    <property type="match status" value="1"/>
</dbReference>
<dbReference type="GO" id="GO:0006672">
    <property type="term" value="P:ceramide metabolic process"/>
    <property type="evidence" value="ECO:0007669"/>
    <property type="project" value="InterPro"/>
</dbReference>
<feature type="binding site" evidence="10">
    <location>
        <position position="245"/>
    </location>
    <ligand>
        <name>Zn(2+)</name>
        <dbReference type="ChEBI" id="CHEBI:29105"/>
        <note>catalytic</note>
    </ligand>
</feature>
<evidence type="ECO:0000256" key="9">
    <source>
        <dbReference type="PIRSR" id="PIRSR608901-1"/>
    </source>
</evidence>
<comment type="subcellular location">
    <subcellularLocation>
        <location evidence="1">Membrane</location>
        <topology evidence="1">Multi-pass membrane protein</topology>
    </subcellularLocation>
</comment>
<reference evidence="13 14" key="1">
    <citation type="submission" date="2021-08" db="EMBL/GenBank/DDBJ databases">
        <title>The highly contiguous genome resource for Trichoderma semiorbis FJ059, a fungal antagonistic to plant pathogens.</title>
        <authorList>
            <person name="Liu T."/>
        </authorList>
    </citation>
    <scope>NUCLEOTIDE SEQUENCE [LARGE SCALE GENOMIC DNA]</scope>
    <source>
        <strain evidence="13 14">FJ059</strain>
    </source>
</reference>
<proteinExistence type="inferred from homology"/>
<keyword evidence="8 12" id="KW-0472">Membrane</keyword>